<dbReference type="PANTHER" id="PTHR31664:SF8">
    <property type="entry name" value="DUF4440 DOMAIN-CONTAINING PROTEIN"/>
    <property type="match status" value="1"/>
</dbReference>
<protein>
    <recommendedName>
        <fullName evidence="1">DUF4440 domain-containing protein</fullName>
    </recommendedName>
</protein>
<dbReference type="EMBL" id="FZOQ01000020">
    <property type="protein sequence ID" value="SNS99928.1"/>
    <property type="molecule type" value="Genomic_DNA"/>
</dbReference>
<proteinExistence type="predicted"/>
<keyword evidence="3" id="KW-1185">Reference proteome</keyword>
<evidence type="ECO:0000259" key="1">
    <source>
        <dbReference type="Pfam" id="PF14534"/>
    </source>
</evidence>
<reference evidence="3" key="1">
    <citation type="submission" date="2017-06" db="EMBL/GenBank/DDBJ databases">
        <authorList>
            <person name="Varghese N."/>
            <person name="Submissions S."/>
        </authorList>
    </citation>
    <scope>NUCLEOTIDE SEQUENCE [LARGE SCALE GENOMIC DNA]</scope>
    <source>
        <strain evidence="3">NKM1</strain>
    </source>
</reference>
<gene>
    <name evidence="2" type="ORF">SAMN06296052_1208</name>
</gene>
<dbReference type="Proteomes" id="UP000198432">
    <property type="component" value="Unassembled WGS sequence"/>
</dbReference>
<dbReference type="SUPFAM" id="SSF54427">
    <property type="entry name" value="NTF2-like"/>
    <property type="match status" value="1"/>
</dbReference>
<dbReference type="Pfam" id="PF14534">
    <property type="entry name" value="DUF4440"/>
    <property type="match status" value="1"/>
</dbReference>
<accession>A0A239J376</accession>
<dbReference type="RefSeq" id="WP_089320740.1">
    <property type="nucleotide sequence ID" value="NZ_FZOQ01000020.1"/>
</dbReference>
<dbReference type="AlphaFoldDB" id="A0A239J376"/>
<dbReference type="InterPro" id="IPR011944">
    <property type="entry name" value="Steroid_delta5-4_isomerase"/>
</dbReference>
<dbReference type="OrthoDB" id="9814425at2"/>
<dbReference type="PANTHER" id="PTHR31664">
    <property type="entry name" value="PROTEIN CBG16427"/>
    <property type="match status" value="1"/>
</dbReference>
<feature type="domain" description="DUF4440" evidence="1">
    <location>
        <begin position="13"/>
        <end position="118"/>
    </location>
</feature>
<sequence length="130" mass="14711">MEAVSIDINAEIISANSKLAAALDKADAQEMANLYTKEGMLLPTGSDMIKGREGIRTFWQGAIDMGMKQVKLETVEVEPHENTAIELGKYTLKGENNQLIDQGKYMVIWKREDKQWKLHKDMWNSSLPVQ</sequence>
<evidence type="ECO:0000313" key="2">
    <source>
        <dbReference type="EMBL" id="SNS99928.1"/>
    </source>
</evidence>
<name>A0A239J376_9BACT</name>
<dbReference type="Gene3D" id="3.10.450.50">
    <property type="match status" value="1"/>
</dbReference>
<evidence type="ECO:0000313" key="3">
    <source>
        <dbReference type="Proteomes" id="UP000198432"/>
    </source>
</evidence>
<dbReference type="InterPro" id="IPR032710">
    <property type="entry name" value="NTF2-like_dom_sf"/>
</dbReference>
<dbReference type="NCBIfam" id="TIGR02246">
    <property type="entry name" value="SgcJ/EcaC family oxidoreductase"/>
    <property type="match status" value="1"/>
</dbReference>
<dbReference type="InterPro" id="IPR027843">
    <property type="entry name" value="DUF4440"/>
</dbReference>
<organism evidence="2 3">
    <name type="scientific">Pontibacter ummariensis</name>
    <dbReference type="NCBI Taxonomy" id="1610492"/>
    <lineage>
        <taxon>Bacteria</taxon>
        <taxon>Pseudomonadati</taxon>
        <taxon>Bacteroidota</taxon>
        <taxon>Cytophagia</taxon>
        <taxon>Cytophagales</taxon>
        <taxon>Hymenobacteraceae</taxon>
        <taxon>Pontibacter</taxon>
    </lineage>
</organism>